<evidence type="ECO:0000313" key="3">
    <source>
        <dbReference type="EMBL" id="SHE28233.1"/>
    </source>
</evidence>
<reference evidence="3 4" key="1">
    <citation type="submission" date="2016-11" db="EMBL/GenBank/DDBJ databases">
        <authorList>
            <person name="Jaros S."/>
            <person name="Januszkiewicz K."/>
            <person name="Wedrychowicz H."/>
        </authorList>
    </citation>
    <scope>NUCLEOTIDE SEQUENCE [LARGE SCALE GENOMIC DNA]</scope>
    <source>
        <strain evidence="3 4">DSM 26883</strain>
    </source>
</reference>
<dbReference type="OrthoDB" id="680152at2"/>
<proteinExistence type="predicted"/>
<accession>A0A1M4S7P3</accession>
<feature type="signal peptide" evidence="2">
    <location>
        <begin position="1"/>
        <end position="20"/>
    </location>
</feature>
<dbReference type="EMBL" id="FQVD01000001">
    <property type="protein sequence ID" value="SHE28233.1"/>
    <property type="molecule type" value="Genomic_DNA"/>
</dbReference>
<evidence type="ECO:0008006" key="5">
    <source>
        <dbReference type="Google" id="ProtNLM"/>
    </source>
</evidence>
<sequence length="60" mass="6709">MKTKLLLILFTMFLCLGLTACTTYVRVKSKPHKENKIPPGQVKKVTGSKSAKYYAPGHNK</sequence>
<keyword evidence="2" id="KW-0732">Signal</keyword>
<dbReference type="AlphaFoldDB" id="A0A1M4S7P3"/>
<gene>
    <name evidence="3" type="ORF">SAMN05444349_10111</name>
</gene>
<name>A0A1M4S7P3_9BACE</name>
<organism evidence="3 4">
    <name type="scientific">Bacteroides faecichinchillae</name>
    <dbReference type="NCBI Taxonomy" id="871325"/>
    <lineage>
        <taxon>Bacteria</taxon>
        <taxon>Pseudomonadati</taxon>
        <taxon>Bacteroidota</taxon>
        <taxon>Bacteroidia</taxon>
        <taxon>Bacteroidales</taxon>
        <taxon>Bacteroidaceae</taxon>
        <taxon>Bacteroides</taxon>
    </lineage>
</organism>
<protein>
    <recommendedName>
        <fullName evidence="5">Quinol oxidase subunit 4</fullName>
    </recommendedName>
</protein>
<keyword evidence="4" id="KW-1185">Reference proteome</keyword>
<dbReference type="PROSITE" id="PS51257">
    <property type="entry name" value="PROKAR_LIPOPROTEIN"/>
    <property type="match status" value="1"/>
</dbReference>
<feature type="region of interest" description="Disordered" evidence="1">
    <location>
        <begin position="30"/>
        <end position="60"/>
    </location>
</feature>
<dbReference type="Proteomes" id="UP000184436">
    <property type="component" value="Unassembled WGS sequence"/>
</dbReference>
<evidence type="ECO:0000256" key="1">
    <source>
        <dbReference type="SAM" id="MobiDB-lite"/>
    </source>
</evidence>
<evidence type="ECO:0000313" key="4">
    <source>
        <dbReference type="Proteomes" id="UP000184436"/>
    </source>
</evidence>
<dbReference type="STRING" id="871325.SAMN05444349_10111"/>
<evidence type="ECO:0000256" key="2">
    <source>
        <dbReference type="SAM" id="SignalP"/>
    </source>
</evidence>
<feature type="chain" id="PRO_5009907284" description="Quinol oxidase subunit 4" evidence="2">
    <location>
        <begin position="21"/>
        <end position="60"/>
    </location>
</feature>
<dbReference type="RefSeq" id="WP_025075098.1">
    <property type="nucleotide sequence ID" value="NZ_FQVD01000001.1"/>
</dbReference>